<dbReference type="SUPFAM" id="SSF69318">
    <property type="entry name" value="Integrin alpha N-terminal domain"/>
    <property type="match status" value="1"/>
</dbReference>
<proteinExistence type="predicted"/>
<dbReference type="Gene3D" id="2.130.10.130">
    <property type="entry name" value="Integrin alpha, N-terminal"/>
    <property type="match status" value="1"/>
</dbReference>
<gene>
    <name evidence="3" type="ORF">SAMN05216251_12870</name>
</gene>
<evidence type="ECO:0000313" key="4">
    <source>
        <dbReference type="Proteomes" id="UP000199323"/>
    </source>
</evidence>
<evidence type="ECO:0000313" key="3">
    <source>
        <dbReference type="EMBL" id="SFF77764.1"/>
    </source>
</evidence>
<organism evidence="3 4">
    <name type="scientific">Actinacidiphila alni</name>
    <dbReference type="NCBI Taxonomy" id="380248"/>
    <lineage>
        <taxon>Bacteria</taxon>
        <taxon>Bacillati</taxon>
        <taxon>Actinomycetota</taxon>
        <taxon>Actinomycetes</taxon>
        <taxon>Kitasatosporales</taxon>
        <taxon>Streptomycetaceae</taxon>
        <taxon>Actinacidiphila</taxon>
    </lineage>
</organism>
<name>A0A1I2LEP6_9ACTN</name>
<keyword evidence="1 2" id="KW-0732">Signal</keyword>
<dbReference type="STRING" id="380248.SAMN05216251_12870"/>
<accession>A0A1I2LEP6</accession>
<feature type="signal peptide" evidence="2">
    <location>
        <begin position="1"/>
        <end position="32"/>
    </location>
</feature>
<dbReference type="EMBL" id="FONG01000028">
    <property type="protein sequence ID" value="SFF77764.1"/>
    <property type="molecule type" value="Genomic_DNA"/>
</dbReference>
<dbReference type="AlphaFoldDB" id="A0A1I2LEP6"/>
<keyword evidence="4" id="KW-1185">Reference proteome</keyword>
<dbReference type="Pfam" id="PF13517">
    <property type="entry name" value="FG-GAP_3"/>
    <property type="match status" value="1"/>
</dbReference>
<dbReference type="InterPro" id="IPR013517">
    <property type="entry name" value="FG-GAP"/>
</dbReference>
<dbReference type="PANTHER" id="PTHR46580:SF4">
    <property type="entry name" value="ATP_GTP-BINDING PROTEIN"/>
    <property type="match status" value="1"/>
</dbReference>
<dbReference type="Proteomes" id="UP000199323">
    <property type="component" value="Unassembled WGS sequence"/>
</dbReference>
<dbReference type="Pfam" id="PF03995">
    <property type="entry name" value="Inhibitor_I36"/>
    <property type="match status" value="1"/>
</dbReference>
<feature type="chain" id="PRO_5011624009" evidence="2">
    <location>
        <begin position="33"/>
        <end position="414"/>
    </location>
</feature>
<dbReference type="InterPro" id="IPR028994">
    <property type="entry name" value="Integrin_alpha_N"/>
</dbReference>
<dbReference type="OrthoDB" id="9815928at2"/>
<evidence type="ECO:0000256" key="1">
    <source>
        <dbReference type="ARBA" id="ARBA00022729"/>
    </source>
</evidence>
<dbReference type="PANTHER" id="PTHR46580">
    <property type="entry name" value="SENSOR KINASE-RELATED"/>
    <property type="match status" value="1"/>
</dbReference>
<protein>
    <submittedName>
        <fullName evidence="3">Repeat domain-containing protein</fullName>
    </submittedName>
</protein>
<sequence>MHTPFHFSLRATVLTTAVALGTVAAGIIPAQAATGYDRCPQGAVCLFDQPGGQGAMTSFTSPQSALGAWDDKASSVYNRTGLPYLCMYSLADYQYLDAVQDVVANTSGTGNDRWELSAFTSKASTLDRNLSSLRWARTMRECQGGPEYLPWVAPYGVFKRPAQPFGDLNRDGREDLLLRTYSGKLWRLPGDGTGALEGSGWNSMSELTRHGDLNGDGTEDLLARDTSGRLWVYPGTGRGTFAARTSVGTGWNSMTAITASGDLDGDGKGDLLARDSTGKLWMYPGKGDGTFGARVLVGPGWNAMGAFAAPGDVTGDGHPDLLVTELATGKLWLYPGDGHGRLGTRTLAGTGGWKPFTTLLGIGDLTGDVLPDLVAATEPVTGAAGELRVYSAGTSEGVYDTGGHVSLSDGDALF</sequence>
<evidence type="ECO:0000256" key="2">
    <source>
        <dbReference type="SAM" id="SignalP"/>
    </source>
</evidence>
<dbReference type="Gene3D" id="2.40.128.340">
    <property type="match status" value="1"/>
</dbReference>
<reference evidence="4" key="1">
    <citation type="submission" date="2016-10" db="EMBL/GenBank/DDBJ databases">
        <authorList>
            <person name="Varghese N."/>
            <person name="Submissions S."/>
        </authorList>
    </citation>
    <scope>NUCLEOTIDE SEQUENCE [LARGE SCALE GENOMIC DNA]</scope>
    <source>
        <strain evidence="4">CGMCC 4.3510</strain>
    </source>
</reference>